<dbReference type="Proteomes" id="UP000321903">
    <property type="component" value="Unassembled WGS sequence"/>
</dbReference>
<dbReference type="Pfam" id="PF23914">
    <property type="entry name" value="TPR_CcmH_CycH"/>
    <property type="match status" value="1"/>
</dbReference>
<evidence type="ECO:0000256" key="6">
    <source>
        <dbReference type="SAM" id="Phobius"/>
    </source>
</evidence>
<reference evidence="9 10" key="1">
    <citation type="submission" date="2019-08" db="EMBL/GenBank/DDBJ databases">
        <title>Genome sequence of Psychrobacter frigidicola ACAM304 (type strain).</title>
        <authorList>
            <person name="Bowman J.P."/>
        </authorList>
    </citation>
    <scope>NUCLEOTIDE SEQUENCE [LARGE SCALE GENOMIC DNA]</scope>
    <source>
        <strain evidence="9 10">ACAM 304</strain>
    </source>
</reference>
<evidence type="ECO:0000256" key="5">
    <source>
        <dbReference type="PROSITE-ProRule" id="PRU00339"/>
    </source>
</evidence>
<keyword evidence="4 5" id="KW-0802">TPR repeat</keyword>
<feature type="transmembrane region" description="Helical" evidence="6">
    <location>
        <begin position="6"/>
        <end position="30"/>
    </location>
</feature>
<evidence type="ECO:0000259" key="8">
    <source>
        <dbReference type="Pfam" id="PF23914"/>
    </source>
</evidence>
<gene>
    <name evidence="9" type="primary">ccmI</name>
    <name evidence="9" type="ORF">ES754_06005</name>
</gene>
<dbReference type="InterPro" id="IPR019734">
    <property type="entry name" value="TPR_rpt"/>
</dbReference>
<evidence type="ECO:0000313" key="10">
    <source>
        <dbReference type="Proteomes" id="UP000321903"/>
    </source>
</evidence>
<keyword evidence="6" id="KW-1133">Transmembrane helix</keyword>
<dbReference type="NCBIfam" id="TIGR03142">
    <property type="entry name" value="cytochro_ccmI"/>
    <property type="match status" value="1"/>
</dbReference>
<dbReference type="OrthoDB" id="9776053at2"/>
<dbReference type="PANTHER" id="PTHR47870">
    <property type="entry name" value="CYTOCHROME C-TYPE BIOGENESIS PROTEIN CCMH"/>
    <property type="match status" value="1"/>
</dbReference>
<keyword evidence="3" id="KW-0201">Cytochrome c-type biogenesis</keyword>
<dbReference type="Gene3D" id="1.25.40.10">
    <property type="entry name" value="Tetratricopeptide repeat domain"/>
    <property type="match status" value="1"/>
</dbReference>
<keyword evidence="6" id="KW-0812">Transmembrane</keyword>
<organism evidence="9 10">
    <name type="scientific">Psychrobacter frigidicola</name>
    <dbReference type="NCBI Taxonomy" id="45611"/>
    <lineage>
        <taxon>Bacteria</taxon>
        <taxon>Pseudomonadati</taxon>
        <taxon>Pseudomonadota</taxon>
        <taxon>Gammaproteobacteria</taxon>
        <taxon>Moraxellales</taxon>
        <taxon>Moraxellaceae</taxon>
        <taxon>Psychrobacter</taxon>
    </lineage>
</organism>
<comment type="caution">
    <text evidence="9">The sequence shown here is derived from an EMBL/GenBank/DDBJ whole genome shotgun (WGS) entry which is preliminary data.</text>
</comment>
<dbReference type="PROSITE" id="PS50005">
    <property type="entry name" value="TPR"/>
    <property type="match status" value="1"/>
</dbReference>
<feature type="repeat" description="TPR" evidence="5">
    <location>
        <begin position="177"/>
        <end position="210"/>
    </location>
</feature>
<accession>A0A5C7A722</accession>
<dbReference type="InterPro" id="IPR056413">
    <property type="entry name" value="TPR_CcmH_CycH"/>
</dbReference>
<dbReference type="RefSeq" id="WP_147222942.1">
    <property type="nucleotide sequence ID" value="NZ_CAJGYY010000001.1"/>
</dbReference>
<evidence type="ECO:0000259" key="7">
    <source>
        <dbReference type="Pfam" id="PF23892"/>
    </source>
</evidence>
<name>A0A5C7A722_9GAMM</name>
<dbReference type="InterPro" id="IPR056412">
    <property type="entry name" value="Ig_CycH"/>
</dbReference>
<keyword evidence="2" id="KW-0677">Repeat</keyword>
<dbReference type="EMBL" id="VORZ01000001">
    <property type="protein sequence ID" value="TXD98460.1"/>
    <property type="molecule type" value="Genomic_DNA"/>
</dbReference>
<feature type="domain" description="Cytochrome c-type biogenesis protein H Ig-like" evidence="7">
    <location>
        <begin position="310"/>
        <end position="422"/>
    </location>
</feature>
<dbReference type="AlphaFoldDB" id="A0A5C7A722"/>
<dbReference type="InterPro" id="IPR011990">
    <property type="entry name" value="TPR-like_helical_dom_sf"/>
</dbReference>
<evidence type="ECO:0000256" key="3">
    <source>
        <dbReference type="ARBA" id="ARBA00022748"/>
    </source>
</evidence>
<proteinExistence type="predicted"/>
<dbReference type="GO" id="GO:0017004">
    <property type="term" value="P:cytochrome complex assembly"/>
    <property type="evidence" value="ECO:0007669"/>
    <property type="project" value="UniProtKB-KW"/>
</dbReference>
<dbReference type="SUPFAM" id="SSF48452">
    <property type="entry name" value="TPR-like"/>
    <property type="match status" value="1"/>
</dbReference>
<protein>
    <submittedName>
        <fullName evidence="9">C-type cytochrome biogenesis protein CcmI</fullName>
    </submittedName>
</protein>
<dbReference type="PANTHER" id="PTHR47870:SF1">
    <property type="entry name" value="CYTOCHROME C-TYPE BIOGENESIS PROTEIN CCMH"/>
    <property type="match status" value="1"/>
</dbReference>
<dbReference type="GO" id="GO:0030313">
    <property type="term" value="C:cell envelope"/>
    <property type="evidence" value="ECO:0007669"/>
    <property type="project" value="UniProtKB-SubCell"/>
</dbReference>
<feature type="transmembrane region" description="Helical" evidence="6">
    <location>
        <begin position="103"/>
        <end position="120"/>
    </location>
</feature>
<feature type="domain" description="Cytochrome c-type biogenesis protein H TPR" evidence="8">
    <location>
        <begin position="164"/>
        <end position="280"/>
    </location>
</feature>
<dbReference type="InterPro" id="IPR051263">
    <property type="entry name" value="C-type_cytochrome_biogenesis"/>
</dbReference>
<dbReference type="Pfam" id="PF23892">
    <property type="entry name" value="Ig_CycH"/>
    <property type="match status" value="1"/>
</dbReference>
<comment type="subcellular location">
    <subcellularLocation>
        <location evidence="1">Cell envelope</location>
    </subcellularLocation>
</comment>
<evidence type="ECO:0000313" key="9">
    <source>
        <dbReference type="EMBL" id="TXD98460.1"/>
    </source>
</evidence>
<keyword evidence="6" id="KW-0472">Membrane</keyword>
<sequence length="426" mass="46393">MNVFSTFGLFITLSLLVAVLAALVVIVPWLRAKKGVPAVEDNRLIDLNIDVYKSRLRELATDKEEGTLNEEEYLAQKTELERQLLAAEQIATPMQTPSLKNQLILIIFVPVIAGLAYFFISDRSSVFELWQAQDKVGDIADELLTGKIDVLPEWAFEDGAGLFSTIQTNVHRNAGDSYRWMILSEIFLSFEEPESALEALSRAYRLSPEDENIATEYAQISFLTNGGSLDDENRRVLADILKANPDNEGAQMLMARGEAKAGNYKEAQGWIDKMRRHLAQVPSDDTHALSGLDELTATIAQQQAQAAAGVDVSVTVNTSLLPLVTADDVLFVAIRAAAGGPPFAAKRVPISNLKQGNIAVSLSDLDAMMADKTLQSARASGEQLVVTARISHSGTALSQSGDLSSNPVVLKSDQQQVNLEINQQVP</sequence>
<evidence type="ECO:0000256" key="2">
    <source>
        <dbReference type="ARBA" id="ARBA00022737"/>
    </source>
</evidence>
<evidence type="ECO:0000256" key="1">
    <source>
        <dbReference type="ARBA" id="ARBA00004196"/>
    </source>
</evidence>
<dbReference type="InterPro" id="IPR017560">
    <property type="entry name" value="Cyt_c_biogenesis_CcmI"/>
</dbReference>
<keyword evidence="10" id="KW-1185">Reference proteome</keyword>
<evidence type="ECO:0000256" key="4">
    <source>
        <dbReference type="ARBA" id="ARBA00022803"/>
    </source>
</evidence>